<keyword evidence="4" id="KW-1185">Reference proteome</keyword>
<dbReference type="RefSeq" id="WP_046823168.1">
    <property type="nucleotide sequence ID" value="NZ_LBBT01000212.1"/>
</dbReference>
<proteinExistence type="predicted"/>
<dbReference type="InterPro" id="IPR039564">
    <property type="entry name" value="Peptidase_C39-like"/>
</dbReference>
<protein>
    <recommendedName>
        <fullName evidence="2">Peptidase C39-like domain-containing protein</fullName>
    </recommendedName>
</protein>
<dbReference type="EMBL" id="LBBT01000212">
    <property type="protein sequence ID" value="KKY01180.1"/>
    <property type="molecule type" value="Genomic_DNA"/>
</dbReference>
<comment type="caution">
    <text evidence="3">The sequence shown here is derived from an EMBL/GenBank/DDBJ whole genome shotgun (WGS) entry which is preliminary data.</text>
</comment>
<reference evidence="3 4" key="1">
    <citation type="submission" date="2015-04" db="EMBL/GenBank/DDBJ databases">
        <title>Microcin producing Clostridium sp. JC272T.</title>
        <authorList>
            <person name="Jyothsna T."/>
            <person name="Sasikala C."/>
            <person name="Ramana C."/>
        </authorList>
    </citation>
    <scope>NUCLEOTIDE SEQUENCE [LARGE SCALE GENOMIC DNA]</scope>
    <source>
        <strain evidence="3 4">JC272</strain>
    </source>
</reference>
<dbReference type="Gene3D" id="3.90.70.10">
    <property type="entry name" value="Cysteine proteinases"/>
    <property type="match status" value="1"/>
</dbReference>
<evidence type="ECO:0000313" key="4">
    <source>
        <dbReference type="Proteomes" id="UP000034407"/>
    </source>
</evidence>
<dbReference type="PATRIC" id="fig|1629550.3.peg.1483"/>
<accession>A0A0M3DEW2</accession>
<feature type="domain" description="Peptidase C39-like" evidence="2">
    <location>
        <begin position="137"/>
        <end position="270"/>
    </location>
</feature>
<dbReference type="Proteomes" id="UP000034407">
    <property type="component" value="Unassembled WGS sequence"/>
</dbReference>
<sequence>MAYAKGKHSVKKKQKLNKQKVKLIALPIVLSLGIFIGYKEVSNAFSSTVGYASPKTVELSKELLESKDPVIQKLIDLAPVYPKIYEILKNPSEYPPEFLVMASKKPETIDFVADFVNHKGGQTEVSTPVEGSYTKGEIPLYMQWDERWGYDKYGPDYFAINGCGPTALSMVAVGLTGNENLSPKYIENFSVKNGYLVDGVGTAWSLMTDGAKKLGLKGKVIPLSASIIISNLEKGNPVIATMGPGHFTTEGHYIVLTGVTDDGKIIVNDSDSKERSSKTWDVDVFLKEAKNVWAFSV</sequence>
<evidence type="ECO:0000256" key="1">
    <source>
        <dbReference type="SAM" id="Phobius"/>
    </source>
</evidence>
<dbReference type="AlphaFoldDB" id="A0A0M3DEW2"/>
<evidence type="ECO:0000259" key="2">
    <source>
        <dbReference type="Pfam" id="PF13529"/>
    </source>
</evidence>
<keyword evidence="1" id="KW-1133">Transmembrane helix</keyword>
<feature type="transmembrane region" description="Helical" evidence="1">
    <location>
        <begin position="21"/>
        <end position="38"/>
    </location>
</feature>
<keyword evidence="1" id="KW-0812">Transmembrane</keyword>
<keyword evidence="1" id="KW-0472">Membrane</keyword>
<organism evidence="3 4">
    <name type="scientific">Paraclostridium benzoelyticum</name>
    <dbReference type="NCBI Taxonomy" id="1629550"/>
    <lineage>
        <taxon>Bacteria</taxon>
        <taxon>Bacillati</taxon>
        <taxon>Bacillota</taxon>
        <taxon>Clostridia</taxon>
        <taxon>Peptostreptococcales</taxon>
        <taxon>Peptostreptococcaceae</taxon>
        <taxon>Paraclostridium</taxon>
    </lineage>
</organism>
<evidence type="ECO:0000313" key="3">
    <source>
        <dbReference type="EMBL" id="KKY01180.1"/>
    </source>
</evidence>
<name>A0A0M3DEW2_9FIRM</name>
<dbReference type="OrthoDB" id="3186156at2"/>
<dbReference type="Pfam" id="PF13529">
    <property type="entry name" value="Peptidase_C39_2"/>
    <property type="match status" value="1"/>
</dbReference>
<gene>
    <name evidence="3" type="ORF">VN21_10170</name>
</gene>